<proteinExistence type="predicted"/>
<reference evidence="2" key="1">
    <citation type="submission" date="2016-10" db="EMBL/GenBank/DDBJ databases">
        <authorList>
            <person name="Varghese N."/>
            <person name="Submissions S."/>
        </authorList>
    </citation>
    <scope>NUCLEOTIDE SEQUENCE [LARGE SCALE GENOMIC DNA]</scope>
    <source>
        <strain evidence="2">OR362-8,ATCC BAA-1266,JCM 13504</strain>
    </source>
</reference>
<gene>
    <name evidence="1" type="ORF">SAMN04515668_0704</name>
</gene>
<dbReference type="RefSeq" id="WP_092668987.1">
    <property type="nucleotide sequence ID" value="NZ_FOXS01000001.1"/>
</dbReference>
<sequence length="136" mass="14638">MFDPGSGPHRLTTKELTSHQHIAASTHFGRYFAYTVLAGDVSDQDFAAYTSMPYAEQLRVTKGLIGQLGMNTFLQKISLRSAGLDSEQAASLWQVVSTISPDLSLEASGGVFIQPNSEVTQASLLMLQLLGCLAKS</sequence>
<dbReference type="EMBL" id="FOXS01000001">
    <property type="protein sequence ID" value="SFP88884.1"/>
    <property type="molecule type" value="Genomic_DNA"/>
</dbReference>
<name>A0A1I5U0T3_HYMAR</name>
<evidence type="ECO:0000313" key="1">
    <source>
        <dbReference type="EMBL" id="SFP88884.1"/>
    </source>
</evidence>
<dbReference type="STRING" id="1227077.SAMN04515668_0704"/>
<organism evidence="1 2">
    <name type="scientific">Hymenobacter arizonensis</name>
    <name type="common">Siccationidurans arizonensis</name>
    <dbReference type="NCBI Taxonomy" id="1227077"/>
    <lineage>
        <taxon>Bacteria</taxon>
        <taxon>Pseudomonadati</taxon>
        <taxon>Bacteroidota</taxon>
        <taxon>Cytophagia</taxon>
        <taxon>Cytophagales</taxon>
        <taxon>Hymenobacteraceae</taxon>
        <taxon>Hymenobacter</taxon>
    </lineage>
</organism>
<keyword evidence="2" id="KW-1185">Reference proteome</keyword>
<dbReference type="Proteomes" id="UP000199029">
    <property type="component" value="Unassembled WGS sequence"/>
</dbReference>
<dbReference type="AlphaFoldDB" id="A0A1I5U0T3"/>
<protein>
    <submittedName>
        <fullName evidence="1">Uncharacterized protein</fullName>
    </submittedName>
</protein>
<evidence type="ECO:0000313" key="2">
    <source>
        <dbReference type="Proteomes" id="UP000199029"/>
    </source>
</evidence>
<accession>A0A1I5U0T3</accession>